<protein>
    <recommendedName>
        <fullName evidence="4">Zn-finger containing protein</fullName>
    </recommendedName>
</protein>
<dbReference type="AlphaFoldDB" id="A0A9D1JZP7"/>
<proteinExistence type="predicted"/>
<dbReference type="Proteomes" id="UP000824002">
    <property type="component" value="Unassembled WGS sequence"/>
</dbReference>
<feature type="transmembrane region" description="Helical" evidence="1">
    <location>
        <begin position="30"/>
        <end position="49"/>
    </location>
</feature>
<name>A0A9D1JZP7_9FIRM</name>
<keyword evidence="1" id="KW-1133">Transmembrane helix</keyword>
<dbReference type="EMBL" id="DVJP01000043">
    <property type="protein sequence ID" value="HIS76476.1"/>
    <property type="molecule type" value="Genomic_DNA"/>
</dbReference>
<evidence type="ECO:0000313" key="3">
    <source>
        <dbReference type="Proteomes" id="UP000824002"/>
    </source>
</evidence>
<evidence type="ECO:0000256" key="1">
    <source>
        <dbReference type="SAM" id="Phobius"/>
    </source>
</evidence>
<accession>A0A9D1JZP7</accession>
<comment type="caution">
    <text evidence="2">The sequence shown here is derived from an EMBL/GenBank/DDBJ whole genome shotgun (WGS) entry which is preliminary data.</text>
</comment>
<keyword evidence="1" id="KW-0812">Transmembrane</keyword>
<keyword evidence="1" id="KW-0472">Membrane</keyword>
<gene>
    <name evidence="2" type="ORF">IAB51_06645</name>
</gene>
<reference evidence="2" key="1">
    <citation type="submission" date="2020-10" db="EMBL/GenBank/DDBJ databases">
        <authorList>
            <person name="Gilroy R."/>
        </authorList>
    </citation>
    <scope>NUCLEOTIDE SEQUENCE</scope>
    <source>
        <strain evidence="2">CHK199-13235</strain>
    </source>
</reference>
<reference evidence="2" key="2">
    <citation type="journal article" date="2021" name="PeerJ">
        <title>Extensive microbial diversity within the chicken gut microbiome revealed by metagenomics and culture.</title>
        <authorList>
            <person name="Gilroy R."/>
            <person name="Ravi A."/>
            <person name="Getino M."/>
            <person name="Pursley I."/>
            <person name="Horton D.L."/>
            <person name="Alikhan N.F."/>
            <person name="Baker D."/>
            <person name="Gharbi K."/>
            <person name="Hall N."/>
            <person name="Watson M."/>
            <person name="Adriaenssens E.M."/>
            <person name="Foster-Nyarko E."/>
            <person name="Jarju S."/>
            <person name="Secka A."/>
            <person name="Antonio M."/>
            <person name="Oren A."/>
            <person name="Chaudhuri R.R."/>
            <person name="La Ragione R."/>
            <person name="Hildebrand F."/>
            <person name="Pallen M.J."/>
        </authorList>
    </citation>
    <scope>NUCLEOTIDE SEQUENCE</scope>
    <source>
        <strain evidence="2">CHK199-13235</strain>
    </source>
</reference>
<organism evidence="2 3">
    <name type="scientific">Candidatus Merdivicinus excrementipullorum</name>
    <dbReference type="NCBI Taxonomy" id="2840867"/>
    <lineage>
        <taxon>Bacteria</taxon>
        <taxon>Bacillati</taxon>
        <taxon>Bacillota</taxon>
        <taxon>Clostridia</taxon>
        <taxon>Eubacteriales</taxon>
        <taxon>Oscillospiraceae</taxon>
        <taxon>Oscillospiraceae incertae sedis</taxon>
        <taxon>Candidatus Merdivicinus</taxon>
    </lineage>
</organism>
<sequence length="130" mass="15529">MMGRYGLDQMTVGLLVGMMVFSLLSSLTWFLPLYLISIALMIWAVFRVFSRNTAARARENEKFLVFWNQVKKWWNGVRQWFAKQKRKWDDRKTHVYFRCPNCKKELRVPKGKGKLEVTCPLCRSKFIKKT</sequence>
<evidence type="ECO:0000313" key="2">
    <source>
        <dbReference type="EMBL" id="HIS76476.1"/>
    </source>
</evidence>
<evidence type="ECO:0008006" key="4">
    <source>
        <dbReference type="Google" id="ProtNLM"/>
    </source>
</evidence>